<keyword evidence="4" id="KW-1185">Reference proteome</keyword>
<sequence>MRTTSLVLPLAFAFSATALNLNIGPDTVCGDNSVDCNNGFCCSSGNKCDTSGTLTTCGTDNTPALPYGVGDLASAVESRAQSAASDLASAIDDIPLSSLAGELESFATAFPTSLAQAFSSMLSDGNVPTDAAGLSSFMEMVPSAARPAASSAFNEFNSILGGGLASNTGSPASPQNTEGAAVHGASTFGNTVVAVAMIWGAAAIGGAMLVL</sequence>
<organism evidence="3 4">
    <name type="scientific">Paraphaeosphaeria minitans</name>
    <dbReference type="NCBI Taxonomy" id="565426"/>
    <lineage>
        <taxon>Eukaryota</taxon>
        <taxon>Fungi</taxon>
        <taxon>Dikarya</taxon>
        <taxon>Ascomycota</taxon>
        <taxon>Pezizomycotina</taxon>
        <taxon>Dothideomycetes</taxon>
        <taxon>Pleosporomycetidae</taxon>
        <taxon>Pleosporales</taxon>
        <taxon>Massarineae</taxon>
        <taxon>Didymosphaeriaceae</taxon>
        <taxon>Paraphaeosphaeria</taxon>
    </lineage>
</organism>
<evidence type="ECO:0000313" key="3">
    <source>
        <dbReference type="EMBL" id="KAF9735527.1"/>
    </source>
</evidence>
<name>A0A9P6GGX9_9PLEO</name>
<keyword evidence="1" id="KW-1133">Transmembrane helix</keyword>
<evidence type="ECO:0000256" key="1">
    <source>
        <dbReference type="SAM" id="Phobius"/>
    </source>
</evidence>
<keyword evidence="2" id="KW-0732">Signal</keyword>
<gene>
    <name evidence="3" type="ORF">PMIN01_06932</name>
</gene>
<feature type="chain" id="PRO_5040451364" evidence="2">
    <location>
        <begin position="19"/>
        <end position="211"/>
    </location>
</feature>
<evidence type="ECO:0000313" key="4">
    <source>
        <dbReference type="Proteomes" id="UP000756921"/>
    </source>
</evidence>
<accession>A0A9P6GGX9</accession>
<feature type="signal peptide" evidence="2">
    <location>
        <begin position="1"/>
        <end position="18"/>
    </location>
</feature>
<evidence type="ECO:0000256" key="2">
    <source>
        <dbReference type="SAM" id="SignalP"/>
    </source>
</evidence>
<protein>
    <submittedName>
        <fullName evidence="3">Uncharacterized protein</fullName>
    </submittedName>
</protein>
<dbReference type="EMBL" id="WJXW01000006">
    <property type="protein sequence ID" value="KAF9735527.1"/>
    <property type="molecule type" value="Genomic_DNA"/>
</dbReference>
<proteinExistence type="predicted"/>
<keyword evidence="1" id="KW-0472">Membrane</keyword>
<feature type="transmembrane region" description="Helical" evidence="1">
    <location>
        <begin position="192"/>
        <end position="210"/>
    </location>
</feature>
<dbReference type="Proteomes" id="UP000756921">
    <property type="component" value="Unassembled WGS sequence"/>
</dbReference>
<dbReference type="AlphaFoldDB" id="A0A9P6GGX9"/>
<reference evidence="3" key="1">
    <citation type="journal article" date="2020" name="Mol. Plant Microbe Interact.">
        <title>Genome Sequence of the Biocontrol Agent Coniothyrium minitans strain Conio (IMI 134523).</title>
        <authorList>
            <person name="Patel D."/>
            <person name="Shittu T.A."/>
            <person name="Baroncelli R."/>
            <person name="Muthumeenakshi S."/>
            <person name="Osborne T.H."/>
            <person name="Janganan T.K."/>
            <person name="Sreenivasaprasad S."/>
        </authorList>
    </citation>
    <scope>NUCLEOTIDE SEQUENCE</scope>
    <source>
        <strain evidence="3">Conio</strain>
    </source>
</reference>
<dbReference type="OrthoDB" id="3783695at2759"/>
<keyword evidence="1" id="KW-0812">Transmembrane</keyword>
<comment type="caution">
    <text evidence="3">The sequence shown here is derived from an EMBL/GenBank/DDBJ whole genome shotgun (WGS) entry which is preliminary data.</text>
</comment>